<sequence length="307" mass="33769">MNRVRKETNSNKKIWILIFVVVSVFCLIFFAARGRYQFPLSERIVMTTLAPFQGLMSTVNNEIRYVTSSVWEIATVYEQNKMLKSEVEQLRALNLQSNELASENERLRTMLAYKQASTQFDLVIATVIARDSVTWTNTIMINRGTNDGLKKDMAVITSQGLVGNVVEAFSSSAKVELILDPRSAVGTIVQRPESRVAGIVQGNKDDKMMARMVNIPRDADVIEGDQIVTSGFGGVYPKGLAVGIVDRIDNDEGGLLKYAILKPAVDFQKLEEVAVIINSREALPAPLAPVVPEQAAIESDSAAGDTK</sequence>
<keyword evidence="10" id="KW-1185">Reference proteome</keyword>
<evidence type="ECO:0000313" key="9">
    <source>
        <dbReference type="EMBL" id="SEJ91199.1"/>
    </source>
</evidence>
<dbReference type="Gene3D" id="2.40.10.340">
    <property type="entry name" value="Rod shape-determining protein MreC, domain 1"/>
    <property type="match status" value="1"/>
</dbReference>
<evidence type="ECO:0000256" key="3">
    <source>
        <dbReference type="ARBA" id="ARBA00022960"/>
    </source>
</evidence>
<keyword evidence="7" id="KW-1133">Transmembrane helix</keyword>
<dbReference type="InterPro" id="IPR042175">
    <property type="entry name" value="Cell/Rod_MreC_2"/>
</dbReference>
<comment type="function">
    <text evidence="5">Involved in formation and maintenance of cell shape.</text>
</comment>
<dbReference type="InterPro" id="IPR042177">
    <property type="entry name" value="Cell/Rod_1"/>
</dbReference>
<gene>
    <name evidence="9" type="ORF">SAMN05660742_12367</name>
</gene>
<keyword evidence="7" id="KW-0472">Membrane</keyword>
<evidence type="ECO:0000256" key="4">
    <source>
        <dbReference type="ARBA" id="ARBA00032089"/>
    </source>
</evidence>
<feature type="coiled-coil region" evidence="6">
    <location>
        <begin position="73"/>
        <end position="110"/>
    </location>
</feature>
<accession>A0A1H7CNI7</accession>
<reference evidence="10" key="1">
    <citation type="submission" date="2016-10" db="EMBL/GenBank/DDBJ databases">
        <authorList>
            <person name="Varghese N."/>
            <person name="Submissions S."/>
        </authorList>
    </citation>
    <scope>NUCLEOTIDE SEQUENCE [LARGE SCALE GENOMIC DNA]</scope>
    <source>
        <strain evidence="10">DSM 2179</strain>
    </source>
</reference>
<keyword evidence="3 5" id="KW-0133">Cell shape</keyword>
<keyword evidence="7" id="KW-0812">Transmembrane</keyword>
<dbReference type="PANTHER" id="PTHR34138">
    <property type="entry name" value="CELL SHAPE-DETERMINING PROTEIN MREC"/>
    <property type="match status" value="1"/>
</dbReference>
<dbReference type="EMBL" id="FNZK01000023">
    <property type="protein sequence ID" value="SEJ91199.1"/>
    <property type="molecule type" value="Genomic_DNA"/>
</dbReference>
<comment type="similarity">
    <text evidence="1 5">Belongs to the MreC family.</text>
</comment>
<evidence type="ECO:0000256" key="6">
    <source>
        <dbReference type="SAM" id="Coils"/>
    </source>
</evidence>
<feature type="transmembrane region" description="Helical" evidence="7">
    <location>
        <begin position="14"/>
        <end position="32"/>
    </location>
</feature>
<dbReference type="GO" id="GO:0005886">
    <property type="term" value="C:plasma membrane"/>
    <property type="evidence" value="ECO:0007669"/>
    <property type="project" value="TreeGrafter"/>
</dbReference>
<proteinExistence type="inferred from homology"/>
<evidence type="ECO:0000256" key="1">
    <source>
        <dbReference type="ARBA" id="ARBA00009369"/>
    </source>
</evidence>
<evidence type="ECO:0000256" key="2">
    <source>
        <dbReference type="ARBA" id="ARBA00013855"/>
    </source>
</evidence>
<dbReference type="STRING" id="84035.SAMN05660742_12367"/>
<dbReference type="Pfam" id="PF04085">
    <property type="entry name" value="MreC"/>
    <property type="match status" value="1"/>
</dbReference>
<evidence type="ECO:0000256" key="5">
    <source>
        <dbReference type="PIRNR" id="PIRNR038471"/>
    </source>
</evidence>
<dbReference type="PANTHER" id="PTHR34138:SF1">
    <property type="entry name" value="CELL SHAPE-DETERMINING PROTEIN MREC"/>
    <property type="match status" value="1"/>
</dbReference>
<evidence type="ECO:0000313" key="10">
    <source>
        <dbReference type="Proteomes" id="UP000199662"/>
    </source>
</evidence>
<dbReference type="GO" id="GO:0008360">
    <property type="term" value="P:regulation of cell shape"/>
    <property type="evidence" value="ECO:0007669"/>
    <property type="project" value="UniProtKB-KW"/>
</dbReference>
<dbReference type="PIRSF" id="PIRSF038471">
    <property type="entry name" value="MreC"/>
    <property type="match status" value="1"/>
</dbReference>
<dbReference type="Gene3D" id="2.40.10.350">
    <property type="entry name" value="Rod shape-determining protein MreC, domain 2"/>
    <property type="match status" value="1"/>
</dbReference>
<dbReference type="AlphaFoldDB" id="A0A1H7CNI7"/>
<dbReference type="NCBIfam" id="TIGR00219">
    <property type="entry name" value="mreC"/>
    <property type="match status" value="1"/>
</dbReference>
<evidence type="ECO:0000256" key="7">
    <source>
        <dbReference type="SAM" id="Phobius"/>
    </source>
</evidence>
<dbReference type="RefSeq" id="WP_091835050.1">
    <property type="nucleotide sequence ID" value="NZ_FNZK01000023.1"/>
</dbReference>
<name>A0A1H7CNI7_9FIRM</name>
<protein>
    <recommendedName>
        <fullName evidence="2 5">Cell shape-determining protein MreC</fullName>
    </recommendedName>
    <alternativeName>
        <fullName evidence="4 5">Cell shape protein MreC</fullName>
    </alternativeName>
</protein>
<feature type="domain" description="Rod shape-determining protein MreC beta-barrel core" evidence="8">
    <location>
        <begin position="127"/>
        <end position="276"/>
    </location>
</feature>
<organism evidence="9 10">
    <name type="scientific">Propionispira arboris</name>
    <dbReference type="NCBI Taxonomy" id="84035"/>
    <lineage>
        <taxon>Bacteria</taxon>
        <taxon>Bacillati</taxon>
        <taxon>Bacillota</taxon>
        <taxon>Negativicutes</taxon>
        <taxon>Selenomonadales</taxon>
        <taxon>Selenomonadaceae</taxon>
        <taxon>Propionispira</taxon>
    </lineage>
</organism>
<dbReference type="Proteomes" id="UP000199662">
    <property type="component" value="Unassembled WGS sequence"/>
</dbReference>
<dbReference type="InterPro" id="IPR007221">
    <property type="entry name" value="MreC"/>
</dbReference>
<keyword evidence="6" id="KW-0175">Coiled coil</keyword>
<evidence type="ECO:0000259" key="8">
    <source>
        <dbReference type="Pfam" id="PF04085"/>
    </source>
</evidence>
<dbReference type="InterPro" id="IPR055342">
    <property type="entry name" value="MreC_beta-barrel_core"/>
</dbReference>